<dbReference type="CDD" id="cd01725">
    <property type="entry name" value="LSm2"/>
    <property type="match status" value="1"/>
</dbReference>
<dbReference type="SMART" id="SM00651">
    <property type="entry name" value="Sm"/>
    <property type="match status" value="1"/>
</dbReference>
<feature type="compositionally biased region" description="Polar residues" evidence="9">
    <location>
        <begin position="15"/>
        <end position="30"/>
    </location>
</feature>
<feature type="region of interest" description="Disordered" evidence="9">
    <location>
        <begin position="462"/>
        <end position="500"/>
    </location>
</feature>
<dbReference type="GO" id="GO:0046540">
    <property type="term" value="C:U4/U6 x U5 tri-snRNP complex"/>
    <property type="evidence" value="ECO:0007669"/>
    <property type="project" value="TreeGrafter"/>
</dbReference>
<proteinExistence type="inferred from homology"/>
<dbReference type="GO" id="GO:0003723">
    <property type="term" value="F:RNA binding"/>
    <property type="evidence" value="ECO:0007669"/>
    <property type="project" value="UniProtKB-KW"/>
</dbReference>
<dbReference type="FunFam" id="2.30.30.100:FF:000009">
    <property type="entry name" value="U6 snRNA-associated Sm-like protein LSm2"/>
    <property type="match status" value="1"/>
</dbReference>
<feature type="compositionally biased region" description="Basic residues" evidence="9">
    <location>
        <begin position="1"/>
        <end position="11"/>
    </location>
</feature>
<accession>A0A8H7ZRU4</accession>
<dbReference type="Proteomes" id="UP000673691">
    <property type="component" value="Unassembled WGS sequence"/>
</dbReference>
<feature type="compositionally biased region" description="Low complexity" evidence="9">
    <location>
        <begin position="405"/>
        <end position="417"/>
    </location>
</feature>
<evidence type="ECO:0000256" key="6">
    <source>
        <dbReference type="ARBA" id="ARBA00023187"/>
    </source>
</evidence>
<dbReference type="GO" id="GO:0071011">
    <property type="term" value="C:precatalytic spliceosome"/>
    <property type="evidence" value="ECO:0007669"/>
    <property type="project" value="TreeGrafter"/>
</dbReference>
<dbReference type="InterPro" id="IPR001163">
    <property type="entry name" value="Sm_dom_euk/arc"/>
</dbReference>
<evidence type="ECO:0000256" key="1">
    <source>
        <dbReference type="ARBA" id="ARBA00004123"/>
    </source>
</evidence>
<keyword evidence="3" id="KW-0507">mRNA processing</keyword>
<dbReference type="InterPro" id="IPR016654">
    <property type="entry name" value="U6_snRNA_Lsm2"/>
</dbReference>
<keyword evidence="4" id="KW-0747">Spliceosome</keyword>
<comment type="caution">
    <text evidence="11">The sequence shown here is derived from an EMBL/GenBank/DDBJ whole genome shotgun (WGS) entry which is preliminary data.</text>
</comment>
<feature type="compositionally biased region" description="Pro residues" evidence="9">
    <location>
        <begin position="343"/>
        <end position="359"/>
    </location>
</feature>
<dbReference type="EMBL" id="JAEFCI010008792">
    <property type="protein sequence ID" value="KAG5458234.1"/>
    <property type="molecule type" value="Genomic_DNA"/>
</dbReference>
<feature type="region of interest" description="Disordered" evidence="9">
    <location>
        <begin position="207"/>
        <end position="247"/>
    </location>
</feature>
<feature type="region of interest" description="Disordered" evidence="9">
    <location>
        <begin position="396"/>
        <end position="444"/>
    </location>
</feature>
<feature type="compositionally biased region" description="Gly residues" evidence="9">
    <location>
        <begin position="214"/>
        <end position="225"/>
    </location>
</feature>
<dbReference type="Gene3D" id="2.30.30.100">
    <property type="match status" value="1"/>
</dbReference>
<dbReference type="GO" id="GO:0005688">
    <property type="term" value="C:U6 snRNP"/>
    <property type="evidence" value="ECO:0007669"/>
    <property type="project" value="TreeGrafter"/>
</dbReference>
<keyword evidence="5" id="KW-0694">RNA-binding</keyword>
<dbReference type="Pfam" id="PF01423">
    <property type="entry name" value="LSM"/>
    <property type="match status" value="1"/>
</dbReference>
<feature type="region of interest" description="Disordered" evidence="9">
    <location>
        <begin position="135"/>
        <end position="169"/>
    </location>
</feature>
<comment type="subcellular location">
    <subcellularLocation>
        <location evidence="1">Nucleus</location>
    </subcellularLocation>
</comment>
<feature type="region of interest" description="Disordered" evidence="9">
    <location>
        <begin position="514"/>
        <end position="542"/>
    </location>
</feature>
<dbReference type="AlphaFoldDB" id="A0A8H7ZRU4"/>
<evidence type="ECO:0000259" key="10">
    <source>
        <dbReference type="PROSITE" id="PS52002"/>
    </source>
</evidence>
<dbReference type="InterPro" id="IPR047575">
    <property type="entry name" value="Sm"/>
</dbReference>
<evidence type="ECO:0000313" key="12">
    <source>
        <dbReference type="Proteomes" id="UP000673691"/>
    </source>
</evidence>
<organism evidence="11 12">
    <name type="scientific">Olpidium bornovanus</name>
    <dbReference type="NCBI Taxonomy" id="278681"/>
    <lineage>
        <taxon>Eukaryota</taxon>
        <taxon>Fungi</taxon>
        <taxon>Fungi incertae sedis</taxon>
        <taxon>Olpidiomycota</taxon>
        <taxon>Olpidiomycotina</taxon>
        <taxon>Olpidiomycetes</taxon>
        <taxon>Olpidiales</taxon>
        <taxon>Olpidiaceae</taxon>
        <taxon>Olpidium</taxon>
    </lineage>
</organism>
<reference evidence="11 12" key="1">
    <citation type="journal article" name="Sci. Rep.">
        <title>Genome-scale phylogenetic analyses confirm Olpidium as the closest living zoosporic fungus to the non-flagellated, terrestrial fungi.</title>
        <authorList>
            <person name="Chang Y."/>
            <person name="Rochon D."/>
            <person name="Sekimoto S."/>
            <person name="Wang Y."/>
            <person name="Chovatia M."/>
            <person name="Sandor L."/>
            <person name="Salamov A."/>
            <person name="Grigoriev I.V."/>
            <person name="Stajich J.E."/>
            <person name="Spatafora J.W."/>
        </authorList>
    </citation>
    <scope>NUCLEOTIDE SEQUENCE [LARGE SCALE GENOMIC DNA]</scope>
    <source>
        <strain evidence="11">S191</strain>
    </source>
</reference>
<evidence type="ECO:0000256" key="8">
    <source>
        <dbReference type="ARBA" id="ARBA00023274"/>
    </source>
</evidence>
<dbReference type="GO" id="GO:1990726">
    <property type="term" value="C:Lsm1-7-Pat1 complex"/>
    <property type="evidence" value="ECO:0007669"/>
    <property type="project" value="TreeGrafter"/>
</dbReference>
<feature type="domain" description="Sm" evidence="10">
    <location>
        <begin position="609"/>
        <end position="683"/>
    </location>
</feature>
<gene>
    <name evidence="11" type="ORF">BJ554DRAFT_1579</name>
</gene>
<keyword evidence="12" id="KW-1185">Reference proteome</keyword>
<evidence type="ECO:0000256" key="9">
    <source>
        <dbReference type="SAM" id="MobiDB-lite"/>
    </source>
</evidence>
<dbReference type="GO" id="GO:0071013">
    <property type="term" value="C:catalytic step 2 spliceosome"/>
    <property type="evidence" value="ECO:0007669"/>
    <property type="project" value="TreeGrafter"/>
</dbReference>
<feature type="region of interest" description="Disordered" evidence="9">
    <location>
        <begin position="68"/>
        <end position="91"/>
    </location>
</feature>
<feature type="region of interest" description="Disordered" evidence="9">
    <location>
        <begin position="314"/>
        <end position="361"/>
    </location>
</feature>
<evidence type="ECO:0000256" key="7">
    <source>
        <dbReference type="ARBA" id="ARBA00023242"/>
    </source>
</evidence>
<dbReference type="GO" id="GO:0000398">
    <property type="term" value="P:mRNA splicing, via spliceosome"/>
    <property type="evidence" value="ECO:0007669"/>
    <property type="project" value="TreeGrafter"/>
</dbReference>
<feature type="region of interest" description="Disordered" evidence="9">
    <location>
        <begin position="1"/>
        <end position="45"/>
    </location>
</feature>
<keyword evidence="6" id="KW-0508">mRNA splicing</keyword>
<dbReference type="PROSITE" id="PS52002">
    <property type="entry name" value="SM"/>
    <property type="match status" value="1"/>
</dbReference>
<feature type="compositionally biased region" description="Basic and acidic residues" evidence="9">
    <location>
        <begin position="235"/>
        <end position="246"/>
    </location>
</feature>
<dbReference type="SUPFAM" id="SSF50182">
    <property type="entry name" value="Sm-like ribonucleoproteins"/>
    <property type="match status" value="1"/>
</dbReference>
<evidence type="ECO:0000313" key="11">
    <source>
        <dbReference type="EMBL" id="KAG5458234.1"/>
    </source>
</evidence>
<dbReference type="InterPro" id="IPR010920">
    <property type="entry name" value="LSM_dom_sf"/>
</dbReference>
<sequence length="705" mass="75495">MPPHTLRKHGGAQKVASQEQTRQASTSSSADLWLLHGRRDGGRPAARQAELARHRPLHFCCRRRGADGWFPQEPAPATPSAARRTPSTSAVDASASASVPIVGGITRLVRPGRSALRDAARGTAADAPTETVIVSSAPSAGTSGGTRPPWGSAGEKGTRWFSSSSTPGCPSVADPLWPAGVAAEHRTFARPSVPAAEPLSVASQLTVDVPPSAGAGGRRASGGPGNAPRAGARAFEAKEKNARRGADAPSLSIVLSPDVDLEPGPCLGELIDLPFFPLVPRSPTGRRKLIRVVRGSHVIVCFSSVLGCATGKGVRGGKRGPKWIPAGNFPTAPERQRRKRDLAPPPPPPRTFPPRPFPPRCAVWPRRARTPRVGGGFALASSDDPISEKLLPLTLPARCSPTPPTSSTTLSPPTSLLEGRGPKDAVENAAGSRVAPGTGPSGDPLFGRPCFRAAPVPTILARGTEPQPVGRAWAPQRRSCRAAGRASPGRRPPPGPGLTRELCQHRRLQLPSSAAKGRWKPWQGPVVRNGKRRPMRPNRGALLPLPGRVRSAELRGPGAVFSERAHLLPYFSPYSGFHRSLFPDHLVQRFFVSIRILFRPLCLLRKFQLFYSFFKTLVGQQVTVELKNDLAIRGVLVSVDQFLNIKLDEVRVVEESRYPHMMAVKNGFIRGSVVRYVHIPAQAVDTALLQDAARRESQQPSAGRK</sequence>
<evidence type="ECO:0000256" key="3">
    <source>
        <dbReference type="ARBA" id="ARBA00022664"/>
    </source>
</evidence>
<evidence type="ECO:0000256" key="2">
    <source>
        <dbReference type="ARBA" id="ARBA00006850"/>
    </source>
</evidence>
<feature type="compositionally biased region" description="Low complexity" evidence="9">
    <location>
        <begin position="78"/>
        <end position="91"/>
    </location>
</feature>
<dbReference type="OrthoDB" id="10256176at2759"/>
<protein>
    <recommendedName>
        <fullName evidence="10">Sm domain-containing protein</fullName>
    </recommendedName>
</protein>
<evidence type="ECO:0000256" key="5">
    <source>
        <dbReference type="ARBA" id="ARBA00022884"/>
    </source>
</evidence>
<evidence type="ECO:0000256" key="4">
    <source>
        <dbReference type="ARBA" id="ARBA00022728"/>
    </source>
</evidence>
<dbReference type="PANTHER" id="PTHR13829">
    <property type="entry name" value="SNRNP CORE PROTEIN FAMILY MEMBER"/>
    <property type="match status" value="1"/>
</dbReference>
<name>A0A8H7ZRU4_9FUNG</name>
<dbReference type="PANTHER" id="PTHR13829:SF2">
    <property type="entry name" value="U6 SNRNA-ASSOCIATED SM-LIKE PROTEIN LSM2"/>
    <property type="match status" value="1"/>
</dbReference>
<dbReference type="GO" id="GO:0000932">
    <property type="term" value="C:P-body"/>
    <property type="evidence" value="ECO:0007669"/>
    <property type="project" value="TreeGrafter"/>
</dbReference>
<keyword evidence="8" id="KW-0687">Ribonucleoprotein</keyword>
<comment type="similarity">
    <text evidence="2">Belongs to the snRNP Sm proteins family.</text>
</comment>
<keyword evidence="7" id="KW-0539">Nucleus</keyword>